<reference evidence="5 6" key="1">
    <citation type="submission" date="2018-07" db="EMBL/GenBank/DDBJ databases">
        <title>Genome sequencing of Moraxellaceae gen. HYN0046.</title>
        <authorList>
            <person name="Kim M."/>
            <person name="Yi H."/>
        </authorList>
    </citation>
    <scope>NUCLEOTIDE SEQUENCE [LARGE SCALE GENOMIC DNA]</scope>
    <source>
        <strain evidence="5 6">HYN0046</strain>
    </source>
</reference>
<proteinExistence type="predicted"/>
<dbReference type="OrthoDB" id="9790967at2"/>
<protein>
    <recommendedName>
        <fullName evidence="2">3-hydroxyisobutyryl-CoA hydrolase</fullName>
        <ecNumber evidence="2">3.1.2.4</ecNumber>
    </recommendedName>
</protein>
<dbReference type="GO" id="GO:0005829">
    <property type="term" value="C:cytosol"/>
    <property type="evidence" value="ECO:0007669"/>
    <property type="project" value="TreeGrafter"/>
</dbReference>
<dbReference type="PANTHER" id="PTHR43176">
    <property type="entry name" value="3-HYDROXYISOBUTYRYL-COA HYDROLASE-RELATED"/>
    <property type="match status" value="1"/>
</dbReference>
<evidence type="ECO:0000256" key="1">
    <source>
        <dbReference type="ARBA" id="ARBA00001709"/>
    </source>
</evidence>
<keyword evidence="3" id="KW-0378">Hydrolase</keyword>
<evidence type="ECO:0000313" key="6">
    <source>
        <dbReference type="Proteomes" id="UP000253940"/>
    </source>
</evidence>
<name>A0A345P4Z5_9GAMM</name>
<dbReference type="InterPro" id="IPR032259">
    <property type="entry name" value="HIBYL-CoA-H"/>
</dbReference>
<dbReference type="GO" id="GO:0016853">
    <property type="term" value="F:isomerase activity"/>
    <property type="evidence" value="ECO:0007669"/>
    <property type="project" value="UniProtKB-KW"/>
</dbReference>
<keyword evidence="5" id="KW-0413">Isomerase</keyword>
<dbReference type="Pfam" id="PF16113">
    <property type="entry name" value="ECH_2"/>
    <property type="match status" value="1"/>
</dbReference>
<dbReference type="KEGG" id="mbah:HYN46_05590"/>
<sequence>MTSLNLVDHPELITERAGNGWTILRLNRPKSLHALDESLSRAIFEVLIQLAVDDETQAIWFDSSTQKSFCAGGDVRQLRQMSLDGNPAGADMFFKEEYAADLMLHQFSKPIVVWGEGYVMGGGMGLLMSAPFRLVTPNSKLAMPEINIGLFPDVGGSRFLAERGLVGLFLGLTGAMLDAGDAHALNWATHISHLSKEDVLAKLIQLDWSVQESATGHYHLVADALANIHRPVIGEALSHSLDQILQVCRGVNFLEDYQAITVLSELSSNHWLKQAADNLKNGSPSTAALTWLLWQWASRVDRPWPQVFNLERQLAEWKIRHPDFNEGVRARLVDKDNAPVWQVQHVESLAQALGAMPEADDESWREVLKQFGVV</sequence>
<accession>A0A345P4Z5</accession>
<dbReference type="Gene3D" id="3.90.226.10">
    <property type="entry name" value="2-enoyl-CoA Hydratase, Chain A, domain 1"/>
    <property type="match status" value="1"/>
</dbReference>
<gene>
    <name evidence="5" type="ORF">HYN46_05590</name>
</gene>
<keyword evidence="6" id="KW-1185">Reference proteome</keyword>
<dbReference type="SUPFAM" id="SSF52096">
    <property type="entry name" value="ClpP/crotonase"/>
    <property type="match status" value="1"/>
</dbReference>
<dbReference type="RefSeq" id="WP_114898464.1">
    <property type="nucleotide sequence ID" value="NZ_CP031222.1"/>
</dbReference>
<evidence type="ECO:0000313" key="5">
    <source>
        <dbReference type="EMBL" id="AXI02354.1"/>
    </source>
</evidence>
<dbReference type="InterPro" id="IPR029045">
    <property type="entry name" value="ClpP/crotonase-like_dom_sf"/>
</dbReference>
<dbReference type="EMBL" id="CP031222">
    <property type="protein sequence ID" value="AXI02354.1"/>
    <property type="molecule type" value="Genomic_DNA"/>
</dbReference>
<evidence type="ECO:0000256" key="2">
    <source>
        <dbReference type="ARBA" id="ARBA00011915"/>
    </source>
</evidence>
<dbReference type="InterPro" id="IPR045004">
    <property type="entry name" value="ECH_dom"/>
</dbReference>
<evidence type="ECO:0000259" key="4">
    <source>
        <dbReference type="Pfam" id="PF16113"/>
    </source>
</evidence>
<dbReference type="EC" id="3.1.2.4" evidence="2"/>
<evidence type="ECO:0000256" key="3">
    <source>
        <dbReference type="ARBA" id="ARBA00022801"/>
    </source>
</evidence>
<dbReference type="CDD" id="cd06558">
    <property type="entry name" value="crotonase-like"/>
    <property type="match status" value="1"/>
</dbReference>
<organism evidence="5 6">
    <name type="scientific">Aquirhabdus parva</name>
    <dbReference type="NCBI Taxonomy" id="2283318"/>
    <lineage>
        <taxon>Bacteria</taxon>
        <taxon>Pseudomonadati</taxon>
        <taxon>Pseudomonadota</taxon>
        <taxon>Gammaproteobacteria</taxon>
        <taxon>Moraxellales</taxon>
        <taxon>Moraxellaceae</taxon>
        <taxon>Aquirhabdus</taxon>
    </lineage>
</organism>
<feature type="domain" description="Enoyl-CoA hydratase/isomerase" evidence="4">
    <location>
        <begin position="23"/>
        <end position="351"/>
    </location>
</feature>
<dbReference type="Proteomes" id="UP000253940">
    <property type="component" value="Chromosome"/>
</dbReference>
<dbReference type="PANTHER" id="PTHR43176:SF3">
    <property type="entry name" value="3-HYDROXYISOBUTYRYL-COA HYDROLASE, MITOCHONDRIAL"/>
    <property type="match status" value="1"/>
</dbReference>
<dbReference type="GO" id="GO:0003860">
    <property type="term" value="F:3-hydroxyisobutyryl-CoA hydrolase activity"/>
    <property type="evidence" value="ECO:0007669"/>
    <property type="project" value="UniProtKB-EC"/>
</dbReference>
<comment type="catalytic activity">
    <reaction evidence="1">
        <text>3-hydroxy-2-methylpropanoyl-CoA + H2O = 3-hydroxy-2-methylpropanoate + CoA + H(+)</text>
        <dbReference type="Rhea" id="RHEA:20888"/>
        <dbReference type="ChEBI" id="CHEBI:11805"/>
        <dbReference type="ChEBI" id="CHEBI:15377"/>
        <dbReference type="ChEBI" id="CHEBI:15378"/>
        <dbReference type="ChEBI" id="CHEBI:57287"/>
        <dbReference type="ChEBI" id="CHEBI:57340"/>
        <dbReference type="EC" id="3.1.2.4"/>
    </reaction>
</comment>
<dbReference type="AlphaFoldDB" id="A0A345P4Z5"/>
<dbReference type="GO" id="GO:0006574">
    <property type="term" value="P:L-valine catabolic process"/>
    <property type="evidence" value="ECO:0007669"/>
    <property type="project" value="TreeGrafter"/>
</dbReference>